<keyword evidence="7" id="KW-1185">Reference proteome</keyword>
<keyword evidence="3 5" id="KW-0378">Hydrolase</keyword>
<protein>
    <submittedName>
        <fullName evidence="6">Agmatinase</fullName>
    </submittedName>
</protein>
<dbReference type="GO" id="GO:0033389">
    <property type="term" value="P:putrescine biosynthetic process from arginine, via agmatine"/>
    <property type="evidence" value="ECO:0007669"/>
    <property type="project" value="TreeGrafter"/>
</dbReference>
<evidence type="ECO:0000313" key="7">
    <source>
        <dbReference type="Proteomes" id="UP000032680"/>
    </source>
</evidence>
<dbReference type="Proteomes" id="UP000032680">
    <property type="component" value="Unassembled WGS sequence"/>
</dbReference>
<organism evidence="6 7">
    <name type="scientific">Acidisphaera rubrifaciens HS-AP3</name>
    <dbReference type="NCBI Taxonomy" id="1231350"/>
    <lineage>
        <taxon>Bacteria</taxon>
        <taxon>Pseudomonadati</taxon>
        <taxon>Pseudomonadota</taxon>
        <taxon>Alphaproteobacteria</taxon>
        <taxon>Acetobacterales</taxon>
        <taxon>Acetobacteraceae</taxon>
        <taxon>Acidisphaera</taxon>
    </lineage>
</organism>
<dbReference type="EMBL" id="BANB01000176">
    <property type="protein sequence ID" value="GAN76864.1"/>
    <property type="molecule type" value="Genomic_DNA"/>
</dbReference>
<dbReference type="PRINTS" id="PR00116">
    <property type="entry name" value="ARGINASE"/>
</dbReference>
<reference evidence="6 7" key="1">
    <citation type="submission" date="2012-11" db="EMBL/GenBank/DDBJ databases">
        <title>Whole genome sequence of Acidisphaera rubrifaciens HS-AP3.</title>
        <authorList>
            <person name="Azuma Y."/>
            <person name="Higashiura N."/>
            <person name="Hirakawa H."/>
            <person name="Matsushita K."/>
        </authorList>
    </citation>
    <scope>NUCLEOTIDE SEQUENCE [LARGE SCALE GENOMIC DNA]</scope>
    <source>
        <strain evidence="6 7">HS-AP3</strain>
    </source>
</reference>
<dbReference type="PROSITE" id="PS51409">
    <property type="entry name" value="ARGINASE_2"/>
    <property type="match status" value="1"/>
</dbReference>
<accession>A0A0D6P7L8</accession>
<feature type="binding site" evidence="4">
    <location>
        <position position="156"/>
    </location>
    <ligand>
        <name>Mn(2+)</name>
        <dbReference type="ChEBI" id="CHEBI:29035"/>
        <label>1</label>
    </ligand>
</feature>
<name>A0A0D6P7L8_9PROT</name>
<dbReference type="AlphaFoldDB" id="A0A0D6P7L8"/>
<dbReference type="InterPro" id="IPR020855">
    <property type="entry name" value="Ureohydrolase_Mn_BS"/>
</dbReference>
<keyword evidence="4" id="KW-0464">Manganese</keyword>
<dbReference type="PANTHER" id="PTHR11358:SF26">
    <property type="entry name" value="GUANIDINO ACID HYDROLASE, MITOCHONDRIAL"/>
    <property type="match status" value="1"/>
</dbReference>
<comment type="caution">
    <text evidence="6">The sequence shown here is derived from an EMBL/GenBank/DDBJ whole genome shotgun (WGS) entry which is preliminary data.</text>
</comment>
<feature type="binding site" evidence="4">
    <location>
        <position position="245"/>
    </location>
    <ligand>
        <name>Mn(2+)</name>
        <dbReference type="ChEBI" id="CHEBI:29035"/>
        <label>1</label>
    </ligand>
</feature>
<comment type="similarity">
    <text evidence="1">Belongs to the arginase family. Agmatinase subfamily.</text>
</comment>
<dbReference type="PROSITE" id="PS01053">
    <property type="entry name" value="ARGINASE_1"/>
    <property type="match status" value="1"/>
</dbReference>
<evidence type="ECO:0000256" key="4">
    <source>
        <dbReference type="PIRSR" id="PIRSR036979-1"/>
    </source>
</evidence>
<dbReference type="Pfam" id="PF00491">
    <property type="entry name" value="Arginase"/>
    <property type="match status" value="1"/>
</dbReference>
<feature type="binding site" evidence="4">
    <location>
        <position position="152"/>
    </location>
    <ligand>
        <name>Mn(2+)</name>
        <dbReference type="ChEBI" id="CHEBI:29035"/>
        <label>1</label>
    </ligand>
</feature>
<dbReference type="PIRSF" id="PIRSF036979">
    <property type="entry name" value="Arginase"/>
    <property type="match status" value="1"/>
</dbReference>
<dbReference type="InterPro" id="IPR006035">
    <property type="entry name" value="Ureohydrolase"/>
</dbReference>
<feature type="binding site" evidence="4">
    <location>
        <position position="243"/>
    </location>
    <ligand>
        <name>Mn(2+)</name>
        <dbReference type="ChEBI" id="CHEBI:29035"/>
        <label>1</label>
    </ligand>
</feature>
<evidence type="ECO:0000313" key="6">
    <source>
        <dbReference type="EMBL" id="GAN76864.1"/>
    </source>
</evidence>
<feature type="binding site" evidence="4">
    <location>
        <position position="154"/>
    </location>
    <ligand>
        <name>Mn(2+)</name>
        <dbReference type="ChEBI" id="CHEBI:29035"/>
        <label>1</label>
    </ligand>
</feature>
<feature type="binding site" evidence="4">
    <location>
        <position position="130"/>
    </location>
    <ligand>
        <name>Mn(2+)</name>
        <dbReference type="ChEBI" id="CHEBI:29035"/>
        <label>1</label>
    </ligand>
</feature>
<dbReference type="RefSeq" id="WP_084623292.1">
    <property type="nucleotide sequence ID" value="NZ_BANB01000176.1"/>
</dbReference>
<dbReference type="SUPFAM" id="SSF52768">
    <property type="entry name" value="Arginase/deacetylase"/>
    <property type="match status" value="1"/>
</dbReference>
<evidence type="ECO:0000256" key="2">
    <source>
        <dbReference type="ARBA" id="ARBA00022723"/>
    </source>
</evidence>
<dbReference type="InterPro" id="IPR005925">
    <property type="entry name" value="Agmatinase-rel"/>
</dbReference>
<evidence type="ECO:0000256" key="3">
    <source>
        <dbReference type="ARBA" id="ARBA00022801"/>
    </source>
</evidence>
<dbReference type="NCBIfam" id="TIGR01230">
    <property type="entry name" value="agmatinase"/>
    <property type="match status" value="1"/>
</dbReference>
<dbReference type="Gene3D" id="3.40.800.10">
    <property type="entry name" value="Ureohydrolase domain"/>
    <property type="match status" value="1"/>
</dbReference>
<comment type="cofactor">
    <cofactor evidence="4">
        <name>Mn(2+)</name>
        <dbReference type="ChEBI" id="CHEBI:29035"/>
    </cofactor>
    <text evidence="4">Binds 2 manganese ions per subunit.</text>
</comment>
<evidence type="ECO:0000256" key="1">
    <source>
        <dbReference type="ARBA" id="ARBA00009227"/>
    </source>
</evidence>
<dbReference type="GO" id="GO:0046872">
    <property type="term" value="F:metal ion binding"/>
    <property type="evidence" value="ECO:0007669"/>
    <property type="project" value="UniProtKB-KW"/>
</dbReference>
<sequence>MIKPPRDYHDMDDPQARPRYTGIASFFRAPVADALADTDIGVIGVPFDLGVTNRSGTRHGPRAVREQSTLLRRINGATGIRPFAAARVRDLGDCWIERPFELTGAQAEITGFYRDVVAAGIVPLSVGGDHSITLPILRAVAAGGPVGLVHIDAHGDTGGDYMGSRFHHGAPFSRAAEEGLIDPARAIQIGLRGTTNDPDLWGFSQRAGMRVMMMDEVQDRGWRHAADEARRIAAGGPVYLSFDIDSLDPSQAPGTGTPEAGGLTMIEALRLLRALRGLDFVGADLVEVAPPFDVGTLTAFNGASILFELLCLLAEAWTARGATP</sequence>
<proteinExistence type="inferred from homology"/>
<dbReference type="GO" id="GO:0008783">
    <property type="term" value="F:agmatinase activity"/>
    <property type="evidence" value="ECO:0007669"/>
    <property type="project" value="TreeGrafter"/>
</dbReference>
<evidence type="ECO:0000256" key="5">
    <source>
        <dbReference type="RuleBase" id="RU003684"/>
    </source>
</evidence>
<dbReference type="CDD" id="cd11592">
    <property type="entry name" value="Agmatinase_PAH"/>
    <property type="match status" value="1"/>
</dbReference>
<gene>
    <name evidence="6" type="ORF">Asru_0176_02</name>
</gene>
<keyword evidence="2 4" id="KW-0479">Metal-binding</keyword>
<dbReference type="PANTHER" id="PTHR11358">
    <property type="entry name" value="ARGINASE/AGMATINASE"/>
    <property type="match status" value="1"/>
</dbReference>
<dbReference type="InterPro" id="IPR023696">
    <property type="entry name" value="Ureohydrolase_dom_sf"/>
</dbReference>